<keyword evidence="9" id="KW-0342">GTP-binding</keyword>
<evidence type="ECO:0000256" key="8">
    <source>
        <dbReference type="ARBA" id="ARBA00022927"/>
    </source>
</evidence>
<dbReference type="SMART" id="SM00382">
    <property type="entry name" value="AAA"/>
    <property type="match status" value="1"/>
</dbReference>
<keyword evidence="4" id="KW-0813">Transport</keyword>
<dbReference type="Pfam" id="PF00448">
    <property type="entry name" value="SRP54"/>
    <property type="match status" value="1"/>
</dbReference>
<dbReference type="FunFam" id="3.40.50.300:FF:000695">
    <property type="entry name" value="Flagellar biosynthesis regulator FlhF"/>
    <property type="match status" value="1"/>
</dbReference>
<evidence type="ECO:0000256" key="5">
    <source>
        <dbReference type="ARBA" id="ARBA00022475"/>
    </source>
</evidence>
<evidence type="ECO:0000256" key="7">
    <source>
        <dbReference type="ARBA" id="ARBA00022795"/>
    </source>
</evidence>
<dbReference type="GO" id="GO:0003924">
    <property type="term" value="F:GTPase activity"/>
    <property type="evidence" value="ECO:0007669"/>
    <property type="project" value="UniProtKB-UniRule"/>
</dbReference>
<keyword evidence="16" id="KW-0966">Cell projection</keyword>
<dbReference type="GO" id="GO:0005047">
    <property type="term" value="F:signal recognition particle binding"/>
    <property type="evidence" value="ECO:0007669"/>
    <property type="project" value="TreeGrafter"/>
</dbReference>
<keyword evidence="17" id="KW-1185">Reference proteome</keyword>
<dbReference type="InterPro" id="IPR020006">
    <property type="entry name" value="FlhF"/>
</dbReference>
<reference evidence="16 17" key="1">
    <citation type="submission" date="2016-10" db="EMBL/GenBank/DDBJ databases">
        <authorList>
            <person name="Varghese N."/>
            <person name="Submissions S."/>
        </authorList>
    </citation>
    <scope>NUCLEOTIDE SEQUENCE [LARGE SCALE GENOMIC DNA]</scope>
    <source>
        <strain evidence="16 17">CECT 8317</strain>
    </source>
</reference>
<dbReference type="CDD" id="cd17873">
    <property type="entry name" value="FlhF"/>
    <property type="match status" value="1"/>
</dbReference>
<dbReference type="GO" id="GO:0006614">
    <property type="term" value="P:SRP-dependent cotranslational protein targeting to membrane"/>
    <property type="evidence" value="ECO:0007669"/>
    <property type="project" value="UniProtKB-UniRule"/>
</dbReference>
<comment type="function">
    <text evidence="12">Necessary for flagellar biosynthesis. May be involved in translocation of the flagellum.</text>
</comment>
<dbReference type="GO" id="GO:0005886">
    <property type="term" value="C:plasma membrane"/>
    <property type="evidence" value="ECO:0007669"/>
    <property type="project" value="UniProtKB-SubCell"/>
</dbReference>
<dbReference type="GO" id="GO:0015031">
    <property type="term" value="P:protein transport"/>
    <property type="evidence" value="ECO:0007669"/>
    <property type="project" value="UniProtKB-KW"/>
</dbReference>
<dbReference type="SUPFAM" id="SSF52540">
    <property type="entry name" value="P-loop containing nucleoside triphosphate hydrolases"/>
    <property type="match status" value="1"/>
</dbReference>
<dbReference type="Proteomes" id="UP000243518">
    <property type="component" value="Unassembled WGS sequence"/>
</dbReference>
<name>A0AAQ1JNS8_9GAMM</name>
<comment type="subcellular location">
    <subcellularLocation>
        <location evidence="1">Cell membrane</location>
        <topology evidence="1">Peripheral membrane protein</topology>
        <orientation evidence="1">Cytoplasmic side</orientation>
    </subcellularLocation>
</comment>
<evidence type="ECO:0000256" key="12">
    <source>
        <dbReference type="ARBA" id="ARBA00025337"/>
    </source>
</evidence>
<dbReference type="PANTHER" id="PTHR43134">
    <property type="entry name" value="SIGNAL RECOGNITION PARTICLE RECEPTOR SUBUNIT ALPHA"/>
    <property type="match status" value="1"/>
</dbReference>
<dbReference type="PANTHER" id="PTHR43134:SF3">
    <property type="entry name" value="FLAGELLAR BIOSYNTHESIS PROTEIN FLHF"/>
    <property type="match status" value="1"/>
</dbReference>
<evidence type="ECO:0000256" key="1">
    <source>
        <dbReference type="ARBA" id="ARBA00004413"/>
    </source>
</evidence>
<comment type="similarity">
    <text evidence="2">Belongs to the GTP-binding SRP family.</text>
</comment>
<gene>
    <name evidence="16" type="ORF">SAMN05216586_101569</name>
</gene>
<dbReference type="InterPro" id="IPR047040">
    <property type="entry name" value="FlhF__GTPase_dom"/>
</dbReference>
<keyword evidence="16" id="KW-0969">Cilium</keyword>
<evidence type="ECO:0000313" key="17">
    <source>
        <dbReference type="Proteomes" id="UP000243518"/>
    </source>
</evidence>
<evidence type="ECO:0000256" key="10">
    <source>
        <dbReference type="ARBA" id="ARBA00023136"/>
    </source>
</evidence>
<evidence type="ECO:0000259" key="15">
    <source>
        <dbReference type="SMART" id="SM00962"/>
    </source>
</evidence>
<dbReference type="Gene3D" id="3.40.50.300">
    <property type="entry name" value="P-loop containing nucleotide triphosphate hydrolases"/>
    <property type="match status" value="1"/>
</dbReference>
<proteinExistence type="inferred from homology"/>
<keyword evidence="6" id="KW-0547">Nucleotide-binding</keyword>
<dbReference type="NCBIfam" id="TIGR03499">
    <property type="entry name" value="FlhF"/>
    <property type="match status" value="1"/>
</dbReference>
<keyword evidence="10" id="KW-0472">Membrane</keyword>
<protein>
    <recommendedName>
        <fullName evidence="3 13">Flagellar biosynthesis protein FlhF</fullName>
    </recommendedName>
</protein>
<dbReference type="InterPro" id="IPR027417">
    <property type="entry name" value="P-loop_NTPase"/>
</dbReference>
<dbReference type="InterPro" id="IPR003593">
    <property type="entry name" value="AAA+_ATPase"/>
</dbReference>
<evidence type="ECO:0000256" key="9">
    <source>
        <dbReference type="ARBA" id="ARBA00023134"/>
    </source>
</evidence>
<keyword evidence="8" id="KW-0653">Protein transport</keyword>
<feature type="domain" description="SRP54-type proteins GTP-binding" evidence="15">
    <location>
        <begin position="237"/>
        <end position="429"/>
    </location>
</feature>
<comment type="caution">
    <text evidence="16">The sequence shown here is derived from an EMBL/GenBank/DDBJ whole genome shotgun (WGS) entry which is preliminary data.</text>
</comment>
<organism evidence="16 17">
    <name type="scientific">Halopseudomonas aestusnigri</name>
    <dbReference type="NCBI Taxonomy" id="857252"/>
    <lineage>
        <taxon>Bacteria</taxon>
        <taxon>Pseudomonadati</taxon>
        <taxon>Pseudomonadota</taxon>
        <taxon>Gammaproteobacteria</taxon>
        <taxon>Pseudomonadales</taxon>
        <taxon>Pseudomonadaceae</taxon>
        <taxon>Halopseudomonas</taxon>
    </lineage>
</organism>
<dbReference type="GO" id="GO:0044781">
    <property type="term" value="P:bacterial-type flagellum organization"/>
    <property type="evidence" value="ECO:0007669"/>
    <property type="project" value="UniProtKB-UniRule"/>
</dbReference>
<evidence type="ECO:0000256" key="4">
    <source>
        <dbReference type="ARBA" id="ARBA00022448"/>
    </source>
</evidence>
<evidence type="ECO:0000256" key="2">
    <source>
        <dbReference type="ARBA" id="ARBA00008531"/>
    </source>
</evidence>
<dbReference type="GO" id="GO:0005525">
    <property type="term" value="F:GTP binding"/>
    <property type="evidence" value="ECO:0007669"/>
    <property type="project" value="UniProtKB-UniRule"/>
</dbReference>
<evidence type="ECO:0000259" key="14">
    <source>
        <dbReference type="SMART" id="SM00382"/>
    </source>
</evidence>
<evidence type="ECO:0000313" key="16">
    <source>
        <dbReference type="EMBL" id="SEF64127.1"/>
    </source>
</evidence>
<evidence type="ECO:0000256" key="11">
    <source>
        <dbReference type="ARBA" id="ARBA00023225"/>
    </source>
</evidence>
<dbReference type="Gene3D" id="1.20.120.1380">
    <property type="entry name" value="Flagellar FlhF biosynthesis protein, N domain"/>
    <property type="match status" value="1"/>
</dbReference>
<accession>A0AAQ1JNS8</accession>
<evidence type="ECO:0000256" key="6">
    <source>
        <dbReference type="ARBA" id="ARBA00022741"/>
    </source>
</evidence>
<keyword evidence="16" id="KW-0282">Flagellum</keyword>
<sequence>MKVKRFFAADMRQAMKLVRDELGADASIIANRRVAGGVELTAALDYEAPRLTAPTPGLDAELKKTQERIVAARAELEVGEMASHDQPLVNRQLFGDSMRHAARQGSVEARDLLDRLIQEPVEPAAPAAASRPAAERSPAAAAVEDASLSAMRAELAGLREMLESQLGGLAWGQLNQHKPKQAGLWRRLTQMGLPAEVSQDLLRQVSDVSDPRQAWRMLLAYLAHRVPVLREEPLDAGGVIALVGPTGAGKTTTLGKLAARYVLKHGSQHVALVTMDTYRIGAHEQLRTLGRILNVPVKVVDEQQDINDVLADFAGKRLVLIDTAGLQANDPYLRGQLDTLASQGRRVRNLLVLPATSQHRVMKAAYHTYKACGLSGCILTKVDEAATLGESLGLAMEQGLPVAYLADGQRIPDDISRAVGHQLVSRAVSMAGNDAPADQTMADVFAGMMNSQRAS</sequence>
<dbReference type="AlphaFoldDB" id="A0AAQ1JNS8"/>
<dbReference type="RefSeq" id="WP_088273658.1">
    <property type="nucleotide sequence ID" value="NZ_FNVE01000001.1"/>
</dbReference>
<evidence type="ECO:0000256" key="3">
    <source>
        <dbReference type="ARBA" id="ARBA00014919"/>
    </source>
</evidence>
<dbReference type="InterPro" id="IPR000897">
    <property type="entry name" value="SRP54_GTPase_dom"/>
</dbReference>
<keyword evidence="7" id="KW-1005">Bacterial flagellum biogenesis</keyword>
<feature type="domain" description="AAA+ ATPase" evidence="14">
    <location>
        <begin position="236"/>
        <end position="416"/>
    </location>
</feature>
<keyword evidence="11" id="KW-1006">Bacterial flagellum protein export</keyword>
<keyword evidence="5" id="KW-1003">Cell membrane</keyword>
<dbReference type="EMBL" id="FNVE01000001">
    <property type="protein sequence ID" value="SEF64127.1"/>
    <property type="molecule type" value="Genomic_DNA"/>
</dbReference>
<dbReference type="SMART" id="SM00962">
    <property type="entry name" value="SRP54"/>
    <property type="match status" value="1"/>
</dbReference>
<evidence type="ECO:0000256" key="13">
    <source>
        <dbReference type="NCBIfam" id="TIGR03499"/>
    </source>
</evidence>